<evidence type="ECO:0000313" key="3">
    <source>
        <dbReference type="Proteomes" id="UP000075324"/>
    </source>
</evidence>
<organism evidence="2 3">
    <name type="scientific">Parageobacillus toebii</name>
    <dbReference type="NCBI Taxonomy" id="153151"/>
    <lineage>
        <taxon>Bacteria</taxon>
        <taxon>Bacillati</taxon>
        <taxon>Bacillota</taxon>
        <taxon>Bacilli</taxon>
        <taxon>Bacillales</taxon>
        <taxon>Anoxybacillaceae</taxon>
        <taxon>Parageobacillus</taxon>
    </lineage>
</organism>
<dbReference type="Proteomes" id="UP000075324">
    <property type="component" value="Unassembled WGS sequence"/>
</dbReference>
<reference evidence="2 3" key="1">
    <citation type="submission" date="2016-01" db="EMBL/GenBank/DDBJ databases">
        <title>Draft Genome Sequences of Seven Thermophilic Sporeformers Isolated from Foods.</title>
        <authorList>
            <person name="Berendsen E.M."/>
            <person name="Wells-Bennik M.H."/>
            <person name="Krawcyk A.O."/>
            <person name="De Jong A."/>
            <person name="Holsappel S."/>
            <person name="Eijlander R.T."/>
            <person name="Kuipers O.P."/>
        </authorList>
    </citation>
    <scope>NUCLEOTIDE SEQUENCE [LARGE SCALE GENOMIC DNA]</scope>
    <source>
        <strain evidence="2 3">B4110</strain>
    </source>
</reference>
<gene>
    <name evidence="2" type="ORF">B4110_2347</name>
</gene>
<evidence type="ECO:0008006" key="4">
    <source>
        <dbReference type="Google" id="ProtNLM"/>
    </source>
</evidence>
<dbReference type="InterPro" id="IPR020076">
    <property type="entry name" value="DUF2768"/>
</dbReference>
<dbReference type="AlphaFoldDB" id="A0A150N503"/>
<keyword evidence="1" id="KW-0812">Transmembrane</keyword>
<feature type="transmembrane region" description="Helical" evidence="1">
    <location>
        <begin position="12"/>
        <end position="35"/>
    </location>
</feature>
<dbReference type="EMBL" id="LQYW01000030">
    <property type="protein sequence ID" value="KYD31791.1"/>
    <property type="molecule type" value="Genomic_DNA"/>
</dbReference>
<dbReference type="PATRIC" id="fig|153151.4.peg.1813"/>
<protein>
    <recommendedName>
        <fullName evidence="4">DUF2768 domain-containing protein</fullName>
    </recommendedName>
</protein>
<comment type="caution">
    <text evidence="2">The sequence shown here is derived from an EMBL/GenBank/DDBJ whole genome shotgun (WGS) entry which is preliminary data.</text>
</comment>
<evidence type="ECO:0000313" key="2">
    <source>
        <dbReference type="EMBL" id="KYD31791.1"/>
    </source>
</evidence>
<keyword evidence="1" id="KW-1133">Transmembrane helix</keyword>
<sequence>MSKKGGKTMSPALAKMWIAITSMVFMFISVFSIYISRYKAKNKIIRFILAFIAYVLMILAGIIIIFVVFSGPTPE</sequence>
<dbReference type="Pfam" id="PF10966">
    <property type="entry name" value="DUF2768"/>
    <property type="match status" value="1"/>
</dbReference>
<keyword evidence="1" id="KW-0472">Membrane</keyword>
<evidence type="ECO:0000256" key="1">
    <source>
        <dbReference type="SAM" id="Phobius"/>
    </source>
</evidence>
<feature type="transmembrane region" description="Helical" evidence="1">
    <location>
        <begin position="47"/>
        <end position="69"/>
    </location>
</feature>
<proteinExistence type="predicted"/>
<accession>A0A150N503</accession>
<name>A0A150N503_9BACL</name>